<evidence type="ECO:0000313" key="3">
    <source>
        <dbReference type="Proteomes" id="UP000552836"/>
    </source>
</evidence>
<organism evidence="2 3">
    <name type="scientific">Modestobacter marinus</name>
    <dbReference type="NCBI Taxonomy" id="477641"/>
    <lineage>
        <taxon>Bacteria</taxon>
        <taxon>Bacillati</taxon>
        <taxon>Actinomycetota</taxon>
        <taxon>Actinomycetes</taxon>
        <taxon>Geodermatophilales</taxon>
        <taxon>Geodermatophilaceae</taxon>
        <taxon>Modestobacter</taxon>
    </lineage>
</organism>
<evidence type="ECO:0000313" key="2">
    <source>
        <dbReference type="EMBL" id="NIH66366.1"/>
    </source>
</evidence>
<name>A0A846LFB0_9ACTN</name>
<feature type="region of interest" description="Disordered" evidence="1">
    <location>
        <begin position="163"/>
        <end position="191"/>
    </location>
</feature>
<accession>A0A846LFB0</accession>
<feature type="compositionally biased region" description="Polar residues" evidence="1">
    <location>
        <begin position="176"/>
        <end position="189"/>
    </location>
</feature>
<protein>
    <submittedName>
        <fullName evidence="2">Uncharacterized protein</fullName>
    </submittedName>
</protein>
<dbReference type="Gene3D" id="2.60.120.200">
    <property type="match status" value="1"/>
</dbReference>
<dbReference type="AlphaFoldDB" id="A0A846LFB0"/>
<reference evidence="2 3" key="1">
    <citation type="submission" date="2020-02" db="EMBL/GenBank/DDBJ databases">
        <title>Sequencing the genomes of 1000 actinobacteria strains.</title>
        <authorList>
            <person name="Klenk H.-P."/>
        </authorList>
    </citation>
    <scope>NUCLEOTIDE SEQUENCE [LARGE SCALE GENOMIC DNA]</scope>
    <source>
        <strain evidence="2 3">DSM 45201</strain>
    </source>
</reference>
<dbReference type="Proteomes" id="UP000552836">
    <property type="component" value="Unassembled WGS sequence"/>
</dbReference>
<sequence length="383" mass="41769">MASIAVLSPSPGDRVRGTVEVRVEVRGGSRVGSVTVAIGDPAFGTLPAEPVGDRVYVARWDTRRKLVDPDVPAPADAMFWITAAAVVDGIRVEAPYLAVVTANDRDAVRAESAGGWREELAWAADYSGSTEQWLASTTPVVGAEYASVEPDPVLGPARRAVRVSVPDSARGDRDQPTSSTVRFQSSSPSDIREGDEFCVGFAFLPPEDFPSVHPRDGVLEPEGEASGYIAVFQFYGPPYEQGSPFVLHTERRTPDDPIDEFSVRGNELNPGDPVPFLSLPYRRGQWTDVVFRVRASSSIASGWVECHLNQGESTAVRPMHLADGRLRVPRVLLRPESQPHRTDMQIYRVAGRFDRVTLWHTGHTIARTVEEADPGSYRGGVLP</sequence>
<gene>
    <name evidence="2" type="ORF">FB380_000812</name>
</gene>
<proteinExistence type="predicted"/>
<dbReference type="EMBL" id="JAAMPA010000001">
    <property type="protein sequence ID" value="NIH66366.1"/>
    <property type="molecule type" value="Genomic_DNA"/>
</dbReference>
<comment type="caution">
    <text evidence="2">The sequence shown here is derived from an EMBL/GenBank/DDBJ whole genome shotgun (WGS) entry which is preliminary data.</text>
</comment>
<evidence type="ECO:0000256" key="1">
    <source>
        <dbReference type="SAM" id="MobiDB-lite"/>
    </source>
</evidence>
<dbReference type="RefSeq" id="WP_166753964.1">
    <property type="nucleotide sequence ID" value="NZ_BAABJU010000010.1"/>
</dbReference>